<dbReference type="SUPFAM" id="SSF51735">
    <property type="entry name" value="NAD(P)-binding Rossmann-fold domains"/>
    <property type="match status" value="1"/>
</dbReference>
<dbReference type="CDD" id="cd12169">
    <property type="entry name" value="PGDH_like_1"/>
    <property type="match status" value="1"/>
</dbReference>
<evidence type="ECO:0000256" key="3">
    <source>
        <dbReference type="ARBA" id="ARBA00023027"/>
    </source>
</evidence>
<gene>
    <name evidence="7" type="ORF">DOZ80_10400</name>
</gene>
<name>A0A327N6I5_PSEFL</name>
<keyword evidence="2 4" id="KW-0560">Oxidoreductase</keyword>
<sequence length="321" mass="35301">MSRKRIAVLNDYQGVALSMADWSTLQKETDVVVFRENFANERAVIDALADFDVICVMRERTPLTREILGSLPKLRLIASTAQSNSSIDVKAASEFGIAVAWTEHLPYGTTELVWGLILSAIRRIPAEVQSFRSGGWQTSVGQDISGRTLGIVGLGNFGKAVARVGKAFDMRVIAWSPNLDPEMAKGLGVEPVSKQALFEDSDIVTLHMVLSERTKNIVGRAELDRMKTHAWLVNASRSGLVDQPALISALESGRIAGVALDVYDEEPVPADHPYRKMSNVIATPHIGFVTEDTYRLFYSQTVENIESWLKGVLVRETVTTA</sequence>
<dbReference type="InterPro" id="IPR006139">
    <property type="entry name" value="D-isomer_2_OHA_DH_cat_dom"/>
</dbReference>
<evidence type="ECO:0000313" key="8">
    <source>
        <dbReference type="Proteomes" id="UP000249493"/>
    </source>
</evidence>
<dbReference type="PANTHER" id="PTHR42789:SF1">
    <property type="entry name" value="D-ISOMER SPECIFIC 2-HYDROXYACID DEHYDROGENASE FAMILY PROTEIN (AFU_ORTHOLOGUE AFUA_6G10090)"/>
    <property type="match status" value="1"/>
</dbReference>
<dbReference type="GO" id="GO:0051287">
    <property type="term" value="F:NAD binding"/>
    <property type="evidence" value="ECO:0007669"/>
    <property type="project" value="InterPro"/>
</dbReference>
<feature type="domain" description="D-isomer specific 2-hydroxyacid dehydrogenase catalytic" evidence="5">
    <location>
        <begin position="20"/>
        <end position="315"/>
    </location>
</feature>
<evidence type="ECO:0000259" key="5">
    <source>
        <dbReference type="Pfam" id="PF00389"/>
    </source>
</evidence>
<reference evidence="7 8" key="1">
    <citation type="submission" date="2018-06" db="EMBL/GenBank/DDBJ databases">
        <authorList>
            <person name="Zhirakovskaya E."/>
        </authorList>
    </citation>
    <scope>NUCLEOTIDE SEQUENCE [LARGE SCALE GENOMIC DNA]</scope>
    <source>
        <strain evidence="7 8">LY3</strain>
    </source>
</reference>
<dbReference type="Gene3D" id="3.40.50.720">
    <property type="entry name" value="NAD(P)-binding Rossmann-like Domain"/>
    <property type="match status" value="2"/>
</dbReference>
<dbReference type="Pfam" id="PF02826">
    <property type="entry name" value="2-Hacid_dh_C"/>
    <property type="match status" value="1"/>
</dbReference>
<dbReference type="InterPro" id="IPR006140">
    <property type="entry name" value="D-isomer_DH_NAD-bd"/>
</dbReference>
<proteinExistence type="inferred from homology"/>
<dbReference type="EMBL" id="QLIN01000003">
    <property type="protein sequence ID" value="RAI70870.1"/>
    <property type="molecule type" value="Genomic_DNA"/>
</dbReference>
<dbReference type="Proteomes" id="UP000249493">
    <property type="component" value="Unassembled WGS sequence"/>
</dbReference>
<feature type="domain" description="D-isomer specific 2-hydroxyacid dehydrogenase NAD-binding" evidence="6">
    <location>
        <begin position="115"/>
        <end position="287"/>
    </location>
</feature>
<organism evidence="7 8">
    <name type="scientific">Pseudomonas fluorescens</name>
    <dbReference type="NCBI Taxonomy" id="294"/>
    <lineage>
        <taxon>Bacteria</taxon>
        <taxon>Pseudomonadati</taxon>
        <taxon>Pseudomonadota</taxon>
        <taxon>Gammaproteobacteria</taxon>
        <taxon>Pseudomonadales</taxon>
        <taxon>Pseudomonadaceae</taxon>
        <taxon>Pseudomonas</taxon>
    </lineage>
</organism>
<dbReference type="GO" id="GO:0016616">
    <property type="term" value="F:oxidoreductase activity, acting on the CH-OH group of donors, NAD or NADP as acceptor"/>
    <property type="evidence" value="ECO:0007669"/>
    <property type="project" value="InterPro"/>
</dbReference>
<evidence type="ECO:0000256" key="2">
    <source>
        <dbReference type="ARBA" id="ARBA00023002"/>
    </source>
</evidence>
<evidence type="ECO:0000259" key="6">
    <source>
        <dbReference type="Pfam" id="PF02826"/>
    </source>
</evidence>
<dbReference type="PANTHER" id="PTHR42789">
    <property type="entry name" value="D-ISOMER SPECIFIC 2-HYDROXYACID DEHYDROGENASE FAMILY PROTEIN (AFU_ORTHOLOGUE AFUA_6G10090)"/>
    <property type="match status" value="1"/>
</dbReference>
<comment type="similarity">
    <text evidence="1 4">Belongs to the D-isomer specific 2-hydroxyacid dehydrogenase family.</text>
</comment>
<dbReference type="InterPro" id="IPR036291">
    <property type="entry name" value="NAD(P)-bd_dom_sf"/>
</dbReference>
<dbReference type="InterPro" id="IPR050857">
    <property type="entry name" value="D-2-hydroxyacid_DH"/>
</dbReference>
<evidence type="ECO:0000256" key="4">
    <source>
        <dbReference type="RuleBase" id="RU003719"/>
    </source>
</evidence>
<comment type="caution">
    <text evidence="7">The sequence shown here is derived from an EMBL/GenBank/DDBJ whole genome shotgun (WGS) entry which is preliminary data.</text>
</comment>
<dbReference type="SUPFAM" id="SSF52283">
    <property type="entry name" value="Formate/glycerate dehydrogenase catalytic domain-like"/>
    <property type="match status" value="1"/>
</dbReference>
<evidence type="ECO:0000256" key="1">
    <source>
        <dbReference type="ARBA" id="ARBA00005854"/>
    </source>
</evidence>
<accession>A0A327N6I5</accession>
<keyword evidence="3" id="KW-0520">NAD</keyword>
<evidence type="ECO:0000313" key="7">
    <source>
        <dbReference type="EMBL" id="RAI70870.1"/>
    </source>
</evidence>
<dbReference type="AlphaFoldDB" id="A0A327N6I5"/>
<dbReference type="Pfam" id="PF00389">
    <property type="entry name" value="2-Hacid_dh"/>
    <property type="match status" value="1"/>
</dbReference>
<protein>
    <submittedName>
        <fullName evidence="7">D-2-hydroxyacid dehydrogenase family protein</fullName>
    </submittedName>
</protein>